<dbReference type="InterPro" id="IPR019775">
    <property type="entry name" value="WD40_repeat_CS"/>
</dbReference>
<dbReference type="CDD" id="cd00200">
    <property type="entry name" value="WD40"/>
    <property type="match status" value="2"/>
</dbReference>
<dbReference type="Gene3D" id="2.130.10.10">
    <property type="entry name" value="YVTN repeat-like/Quinoprotein amine dehydrogenase"/>
    <property type="match status" value="5"/>
</dbReference>
<dbReference type="InterPro" id="IPR005158">
    <property type="entry name" value="BTAD"/>
</dbReference>
<evidence type="ECO:0000256" key="5">
    <source>
        <dbReference type="PROSITE-ProRule" id="PRU00221"/>
    </source>
</evidence>
<feature type="repeat" description="WD" evidence="5">
    <location>
        <begin position="1078"/>
        <end position="1112"/>
    </location>
</feature>
<evidence type="ECO:0000256" key="4">
    <source>
        <dbReference type="ARBA" id="ARBA00023125"/>
    </source>
</evidence>
<dbReference type="EMBL" id="JACJID010000004">
    <property type="protein sequence ID" value="MBA8928130.1"/>
    <property type="molecule type" value="Genomic_DNA"/>
</dbReference>
<dbReference type="InterPro" id="IPR011047">
    <property type="entry name" value="Quinoprotein_ADH-like_sf"/>
</dbReference>
<dbReference type="PROSITE" id="PS50082">
    <property type="entry name" value="WD_REPEATS_2"/>
    <property type="match status" value="12"/>
</dbReference>
<feature type="repeat" description="WD" evidence="5">
    <location>
        <begin position="988"/>
        <end position="1029"/>
    </location>
</feature>
<dbReference type="InterPro" id="IPR036388">
    <property type="entry name" value="WH-like_DNA-bd_sf"/>
</dbReference>
<dbReference type="Pfam" id="PF00400">
    <property type="entry name" value="WD40"/>
    <property type="match status" value="12"/>
</dbReference>
<dbReference type="Gene3D" id="1.25.40.10">
    <property type="entry name" value="Tetratricopeptide repeat domain"/>
    <property type="match status" value="1"/>
</dbReference>
<protein>
    <submittedName>
        <fullName evidence="9">WD40 repeat protein/DNA-binding SARP family transcriptional activator</fullName>
    </submittedName>
</protein>
<dbReference type="InterPro" id="IPR027417">
    <property type="entry name" value="P-loop_NTPase"/>
</dbReference>
<dbReference type="SUPFAM" id="SSF50978">
    <property type="entry name" value="WD40 repeat-like"/>
    <property type="match status" value="1"/>
</dbReference>
<dbReference type="PANTHER" id="PTHR44129">
    <property type="entry name" value="WD REPEAT-CONTAINING PROTEIN POP1"/>
    <property type="match status" value="1"/>
</dbReference>
<dbReference type="InterPro" id="IPR050349">
    <property type="entry name" value="WD_LIS1/nudF_dynein_reg"/>
</dbReference>
<dbReference type="PROSITE" id="PS50294">
    <property type="entry name" value="WD_REPEATS_REGION"/>
    <property type="match status" value="11"/>
</dbReference>
<dbReference type="Gene3D" id="3.40.50.300">
    <property type="entry name" value="P-loop containing nucleotide triphosphate hydrolases"/>
    <property type="match status" value="1"/>
</dbReference>
<proteinExistence type="inferred from homology"/>
<dbReference type="InterPro" id="IPR016032">
    <property type="entry name" value="Sig_transdc_resp-reg_C-effctor"/>
</dbReference>
<dbReference type="SMART" id="SM01043">
    <property type="entry name" value="BTAD"/>
    <property type="match status" value="1"/>
</dbReference>
<keyword evidence="3" id="KW-0677">Repeat</keyword>
<feature type="repeat" description="WD" evidence="5">
    <location>
        <begin position="818"/>
        <end position="857"/>
    </location>
</feature>
<feature type="repeat" description="WD" evidence="5">
    <location>
        <begin position="1199"/>
        <end position="1240"/>
    </location>
</feature>
<name>A0ABR6BML0_9PSEU</name>
<dbReference type="SUPFAM" id="SSF52540">
    <property type="entry name" value="P-loop containing nucleoside triphosphate hydrolases"/>
    <property type="match status" value="1"/>
</dbReference>
<dbReference type="SMART" id="SM00862">
    <property type="entry name" value="Trans_reg_C"/>
    <property type="match status" value="1"/>
</dbReference>
<organism evidence="9 10">
    <name type="scientific">Kutzneria viridogrisea</name>
    <dbReference type="NCBI Taxonomy" id="47990"/>
    <lineage>
        <taxon>Bacteria</taxon>
        <taxon>Bacillati</taxon>
        <taxon>Actinomycetota</taxon>
        <taxon>Actinomycetes</taxon>
        <taxon>Pseudonocardiales</taxon>
        <taxon>Pseudonocardiaceae</taxon>
        <taxon>Kutzneria</taxon>
    </lineage>
</organism>
<evidence type="ECO:0000313" key="9">
    <source>
        <dbReference type="EMBL" id="MBA8928130.1"/>
    </source>
</evidence>
<dbReference type="InterPro" id="IPR020472">
    <property type="entry name" value="WD40_PAC1"/>
</dbReference>
<sequence length="1451" mass="155076">MLHVNLLGMVRATMDGRELELGPPKQRAVFVQLAIRRNQVVSRTELIDGVWGERPPGSVRGIIHTYVSMLRQTLAGEQRTSAKNSVLASVGSGYRLELEPHNHDVWQFEDAFQQAARLRAENDVVAAIAQWDKGLSLWQGEPLAGIPGPFAETERKHLEELRLSAVEDRADALLSLDRESDVVADLAAAVAERPLRERMRALLMVALFRGGRQAEALEHYDRLRRMLAEELGVSPSAEVQQVYQRILDSDPGLGGPAARPVTRHAPAAAPDPEPQGPARPRTTRSPYPGLMAFSVGNAQYFFGRQQLTATLVDRLGADGPIAVVGASGSGKSSLLRAGLVPTIEGMDLATPRRWSWLLLTPGNKPVEALASALAQATGRPVTEVLHLVKEESSELRDLLADGDNTRTERLVVVIDQFEELFTQCEHESERRTFVRALSALSAPPAAPASVVLAVRADFYGHCARYPELVASLERSLVVGPMTAVELREAIERPAELAGLELEPGLSELLLRDLGAEEDAGGILPLLAHTLLATWQVREGNRLTLHGYAGVGGIHRAIATTADATYERFDPFGRDLVRRMLLRMVHVGEGVEVTRWRVDRTSLIESSGDPETAAAVLDALARARLVTLDENTAEISHEALLRSWPRLRQWIADDREGLRLHQQLAQDAQSWQREGRDDSALYRGARLVIARNWADNLADEGALAPVERELLDASSRREEAEQQTAVRRTRRLRQLVAALTVLLLVAVSATVFALVERSTALDERANATSRQVALRANSLRGADPALAAQLSLAAYRISPTTEARSSLLTTSGAPEATRLLGHTDAVAALAYSGTLIASASKDKTVRLWDGKSRTALSTVRTPTAAYGVALSADGRRLAAGVAGGSVLLWDVSDPHNPVALATGSGHADTVVAVAFSPDGKLLASASADKTVRLWRVDGSHIQLAATLTGHAKAVTSVAFSPDGKLVASGAYDNTVRLWNAADGSPVATLTDHTNAVTAVAFSPDGTTLASASYDLTVRLWNTADRTLKAKLTEATSFLEAVAFSPDGRTVAATGDDHETRLWDVAAQLQVASFTAPATVRAVVFSPDGTRIVTGAANWAVTVWDVRAAEVNGHAQSGWAIGYDKTGKVLASGHYDGKVRLWDMTDPLRPAALATLDGHTNAVTSVVFSPDGKTLASASYDHNVRLWDIADPAHARQLATIPASSGQLESVAFSPDGRMVASAGDDHQIRLWDVSDPTAVRPLGQPLTQHGDVVSSVVFSGNGAALASGSYDGSARIWDVSDPLHPVAGARIATSQAAPIRGIAFTPDAHLLATAGDDHAVELWDVSDPAHPSVLSTLKDHTNTVTSVALSADGKRLASASWDRTVSTWDISDPRVPVQTATFSGPTDNVTAVAFNPVDGSVAAGVANAPNSVWQNDVEAVAKQVCETRGTPISNEEWANYVADGSPVDPCSS</sequence>
<dbReference type="PRINTS" id="PR00320">
    <property type="entry name" value="GPROTEINBRPT"/>
</dbReference>
<dbReference type="InterPro" id="IPR015943">
    <property type="entry name" value="WD40/YVTN_repeat-like_dom_sf"/>
</dbReference>
<feature type="repeat" description="WD" evidence="5">
    <location>
        <begin position="1336"/>
        <end position="1377"/>
    </location>
</feature>
<dbReference type="Pfam" id="PF03704">
    <property type="entry name" value="BTAD"/>
    <property type="match status" value="1"/>
</dbReference>
<evidence type="ECO:0000256" key="1">
    <source>
        <dbReference type="ARBA" id="ARBA00005820"/>
    </source>
</evidence>
<keyword evidence="10" id="KW-1185">Reference proteome</keyword>
<feature type="domain" description="OmpR/PhoB-type" evidence="8">
    <location>
        <begin position="1"/>
        <end position="98"/>
    </location>
</feature>
<evidence type="ECO:0000256" key="3">
    <source>
        <dbReference type="ARBA" id="ARBA00022737"/>
    </source>
</evidence>
<dbReference type="PROSITE" id="PS00678">
    <property type="entry name" value="WD_REPEATS_1"/>
    <property type="match status" value="8"/>
</dbReference>
<dbReference type="SMART" id="SM00320">
    <property type="entry name" value="WD40"/>
    <property type="match status" value="14"/>
</dbReference>
<accession>A0ABR6BML0</accession>
<dbReference type="InterPro" id="IPR001867">
    <property type="entry name" value="OmpR/PhoB-type_DNA-bd"/>
</dbReference>
<keyword evidence="4 6" id="KW-0238">DNA-binding</keyword>
<dbReference type="InterPro" id="IPR011990">
    <property type="entry name" value="TPR-like_helical_dom_sf"/>
</dbReference>
<dbReference type="SUPFAM" id="SSF46894">
    <property type="entry name" value="C-terminal effector domain of the bipartite response regulators"/>
    <property type="match status" value="1"/>
</dbReference>
<dbReference type="RefSeq" id="WP_182838744.1">
    <property type="nucleotide sequence ID" value="NZ_BAAABQ010000030.1"/>
</dbReference>
<feature type="repeat" description="WD" evidence="5">
    <location>
        <begin position="1245"/>
        <end position="1279"/>
    </location>
</feature>
<feature type="DNA-binding region" description="OmpR/PhoB-type" evidence="6">
    <location>
        <begin position="1"/>
        <end position="98"/>
    </location>
</feature>
<feature type="repeat" description="WD" evidence="5">
    <location>
        <begin position="1154"/>
        <end position="1195"/>
    </location>
</feature>
<evidence type="ECO:0000259" key="8">
    <source>
        <dbReference type="PROSITE" id="PS51755"/>
    </source>
</evidence>
<feature type="repeat" description="WD" evidence="5">
    <location>
        <begin position="1109"/>
        <end position="1142"/>
    </location>
</feature>
<feature type="repeat" description="WD" evidence="5">
    <location>
        <begin position="946"/>
        <end position="987"/>
    </location>
</feature>
<dbReference type="SUPFAM" id="SSF50998">
    <property type="entry name" value="Quinoprotein alcohol dehydrogenase-like"/>
    <property type="match status" value="1"/>
</dbReference>
<evidence type="ECO:0000256" key="7">
    <source>
        <dbReference type="SAM" id="MobiDB-lite"/>
    </source>
</evidence>
<dbReference type="PROSITE" id="PS51755">
    <property type="entry name" value="OMPR_PHOB"/>
    <property type="match status" value="1"/>
</dbReference>
<dbReference type="InterPro" id="IPR036322">
    <property type="entry name" value="WD40_repeat_dom_sf"/>
</dbReference>
<reference evidence="9 10" key="1">
    <citation type="submission" date="2020-08" db="EMBL/GenBank/DDBJ databases">
        <title>Genomic Encyclopedia of Archaeal and Bacterial Type Strains, Phase II (KMG-II): from individual species to whole genera.</title>
        <authorList>
            <person name="Goeker M."/>
        </authorList>
    </citation>
    <scope>NUCLEOTIDE SEQUENCE [LARGE SCALE GENOMIC DNA]</scope>
    <source>
        <strain evidence="9 10">DSM 43850</strain>
    </source>
</reference>
<keyword evidence="2 5" id="KW-0853">WD repeat</keyword>
<dbReference type="CDD" id="cd15831">
    <property type="entry name" value="BTAD"/>
    <property type="match status" value="1"/>
</dbReference>
<evidence type="ECO:0000313" key="10">
    <source>
        <dbReference type="Proteomes" id="UP000517916"/>
    </source>
</evidence>
<dbReference type="CDD" id="cd00383">
    <property type="entry name" value="trans_reg_C"/>
    <property type="match status" value="1"/>
</dbReference>
<comment type="caution">
    <text evidence="9">The sequence shown here is derived from an EMBL/GenBank/DDBJ whole genome shotgun (WGS) entry which is preliminary data.</text>
</comment>
<gene>
    <name evidence="9" type="ORF">BC739_005347</name>
</gene>
<dbReference type="Proteomes" id="UP000517916">
    <property type="component" value="Unassembled WGS sequence"/>
</dbReference>
<feature type="region of interest" description="Disordered" evidence="7">
    <location>
        <begin position="249"/>
        <end position="286"/>
    </location>
</feature>
<dbReference type="InterPro" id="IPR049052">
    <property type="entry name" value="nSTAND1"/>
</dbReference>
<feature type="repeat" description="WD" evidence="5">
    <location>
        <begin position="1030"/>
        <end position="1071"/>
    </location>
</feature>
<dbReference type="SUPFAM" id="SSF48452">
    <property type="entry name" value="TPR-like"/>
    <property type="match status" value="1"/>
</dbReference>
<comment type="similarity">
    <text evidence="1">Belongs to the AfsR/DnrI/RedD regulatory family.</text>
</comment>
<dbReference type="Pfam" id="PF00486">
    <property type="entry name" value="Trans_reg_C"/>
    <property type="match status" value="1"/>
</dbReference>
<dbReference type="Pfam" id="PF20703">
    <property type="entry name" value="nSTAND1"/>
    <property type="match status" value="1"/>
</dbReference>
<feature type="repeat" description="WD" evidence="5">
    <location>
        <begin position="902"/>
        <end position="936"/>
    </location>
</feature>
<dbReference type="Gene3D" id="1.10.10.10">
    <property type="entry name" value="Winged helix-like DNA-binding domain superfamily/Winged helix DNA-binding domain"/>
    <property type="match status" value="1"/>
</dbReference>
<feature type="repeat" description="WD" evidence="5">
    <location>
        <begin position="1291"/>
        <end position="1325"/>
    </location>
</feature>
<evidence type="ECO:0000256" key="6">
    <source>
        <dbReference type="PROSITE-ProRule" id="PRU01091"/>
    </source>
</evidence>
<evidence type="ECO:0000256" key="2">
    <source>
        <dbReference type="ARBA" id="ARBA00022574"/>
    </source>
</evidence>
<dbReference type="InterPro" id="IPR001680">
    <property type="entry name" value="WD40_rpt"/>
</dbReference>